<keyword evidence="7" id="KW-1185">Reference proteome</keyword>
<dbReference type="Proteomes" id="UP000182761">
    <property type="component" value="Unassembled WGS sequence"/>
</dbReference>
<organism evidence="6 7">
    <name type="scientific">Apibacter mensalis</name>
    <dbReference type="NCBI Taxonomy" id="1586267"/>
    <lineage>
        <taxon>Bacteria</taxon>
        <taxon>Pseudomonadati</taxon>
        <taxon>Bacteroidota</taxon>
        <taxon>Flavobacteriia</taxon>
        <taxon>Flavobacteriales</taxon>
        <taxon>Weeksellaceae</taxon>
        <taxon>Apibacter</taxon>
    </lineage>
</organism>
<feature type="transmembrane region" description="Helical" evidence="5">
    <location>
        <begin position="42"/>
        <end position="62"/>
    </location>
</feature>
<dbReference type="AlphaFoldDB" id="A0A0X8XY39"/>
<keyword evidence="4" id="KW-0378">Hydrolase</keyword>
<keyword evidence="5" id="KW-0472">Membrane</keyword>
<dbReference type="PANTHER" id="PTHR33607:SF2">
    <property type="entry name" value="ENDONUCLEASE-1"/>
    <property type="match status" value="1"/>
</dbReference>
<name>A0A0X8XY39_9FLAO</name>
<dbReference type="PANTHER" id="PTHR33607">
    <property type="entry name" value="ENDONUCLEASE-1"/>
    <property type="match status" value="1"/>
</dbReference>
<reference evidence="6 7" key="1">
    <citation type="submission" date="2016-01" db="EMBL/GenBank/DDBJ databases">
        <authorList>
            <person name="McClelland M."/>
            <person name="Jain A."/>
            <person name="Saraogi P."/>
            <person name="Mendelson R."/>
            <person name="Westerman R."/>
            <person name="SanMiguel P."/>
            <person name="Csonka L."/>
        </authorList>
    </citation>
    <scope>NUCLEOTIDE SEQUENCE [LARGE SCALE GENOMIC DNA]</scope>
    <source>
        <strain evidence="6 7">R-53146</strain>
    </source>
</reference>
<dbReference type="InterPro" id="IPR026444">
    <property type="entry name" value="Secre_tail"/>
</dbReference>
<keyword evidence="3" id="KW-0732">Signal</keyword>
<dbReference type="Pfam" id="PF04231">
    <property type="entry name" value="Endonuclease_1"/>
    <property type="match status" value="1"/>
</dbReference>
<keyword evidence="5" id="KW-0812">Transmembrane</keyword>
<evidence type="ECO:0000256" key="5">
    <source>
        <dbReference type="SAM" id="Phobius"/>
    </source>
</evidence>
<dbReference type="NCBIfam" id="TIGR04183">
    <property type="entry name" value="Por_Secre_tail"/>
    <property type="match status" value="1"/>
</dbReference>
<keyword evidence="2" id="KW-0540">Nuclease</keyword>
<dbReference type="EMBL" id="FCOR01000004">
    <property type="protein sequence ID" value="CVK15929.1"/>
    <property type="molecule type" value="Genomic_DNA"/>
</dbReference>
<dbReference type="STRING" id="1586267.GCA_001418685_00765"/>
<comment type="similarity">
    <text evidence="1">Belongs to the EndA/NucM nuclease family.</text>
</comment>
<evidence type="ECO:0000256" key="4">
    <source>
        <dbReference type="ARBA" id="ARBA00022801"/>
    </source>
</evidence>
<evidence type="ECO:0000256" key="3">
    <source>
        <dbReference type="ARBA" id="ARBA00022729"/>
    </source>
</evidence>
<dbReference type="InterPro" id="IPR007346">
    <property type="entry name" value="Endonuclease-I"/>
</dbReference>
<dbReference type="SUPFAM" id="SSF54060">
    <property type="entry name" value="His-Me finger endonucleases"/>
    <property type="match status" value="1"/>
</dbReference>
<accession>A0A0X8XY39</accession>
<gene>
    <name evidence="6" type="ORF">Ga0061079_10447</name>
</gene>
<evidence type="ECO:0000256" key="1">
    <source>
        <dbReference type="ARBA" id="ARBA00006429"/>
    </source>
</evidence>
<evidence type="ECO:0000256" key="2">
    <source>
        <dbReference type="ARBA" id="ARBA00022722"/>
    </source>
</evidence>
<evidence type="ECO:0000313" key="6">
    <source>
        <dbReference type="EMBL" id="CVK15929.1"/>
    </source>
</evidence>
<keyword evidence="5" id="KW-1133">Transmembrane helix</keyword>
<evidence type="ECO:0000313" key="7">
    <source>
        <dbReference type="Proteomes" id="UP000182761"/>
    </source>
</evidence>
<dbReference type="GO" id="GO:0016787">
    <property type="term" value="F:hydrolase activity"/>
    <property type="evidence" value="ECO:0007669"/>
    <property type="project" value="UniProtKB-KW"/>
</dbReference>
<dbReference type="GO" id="GO:0004518">
    <property type="term" value="F:nuclease activity"/>
    <property type="evidence" value="ECO:0007669"/>
    <property type="project" value="UniProtKB-KW"/>
</dbReference>
<sequence>MMLWLFLIIRIIREYIPIFFCLKQYFYFYNSLTKYTYMKKKFTLLLLVIVHLFLFAQIPKYYDSIDFSKHGDNLKKDISSLITATHTTLLYYSNSKKPDVWKTLKLSDLDPDNLQQNTVLLIYGYNNDSEDTMHNRMRSVDSSCHKSSCKGLWTREHVFAKSLANPKLVTSSRGPGTDAHNLRAVDQQYNIRRSNRNFAEGKGISGNVSSTGFYPGDEWKGSVARIIMYMHVRYPYQCEAKNTAESTYTYSVEMPDLYLKWNAEKDPSLFEKLRNEVIYSVQGNRNPFIDNPYIATLIWGGPSALNTWGYMLVDEMIKPVECKVYPTVTSDNFIYIKGRDIKSIYIYNVSGNLINHIVNFNDNKLSIPNQVGIYFIKLVTKSGNQTFKIIKKP</sequence>
<proteinExistence type="inferred from homology"/>
<dbReference type="InterPro" id="IPR044925">
    <property type="entry name" value="His-Me_finger_sf"/>
</dbReference>
<protein>
    <submittedName>
        <fullName evidence="6">Por secretion system C-terminal sorting domain-containing protein</fullName>
    </submittedName>
</protein>